<keyword evidence="2" id="KW-0175">Coiled coil</keyword>
<dbReference type="InterPro" id="IPR003961">
    <property type="entry name" value="FN3_dom"/>
</dbReference>
<evidence type="ECO:0000256" key="1">
    <source>
        <dbReference type="ARBA" id="ARBA00022553"/>
    </source>
</evidence>
<feature type="transmembrane region" description="Helical" evidence="3">
    <location>
        <begin position="809"/>
        <end position="831"/>
    </location>
</feature>
<geneLocation type="plasmid" evidence="5 6">
    <name>pEMTOL03</name>
</geneLocation>
<dbReference type="InterPro" id="IPR011110">
    <property type="entry name" value="Reg_prop"/>
</dbReference>
<reference evidence="5 6" key="1">
    <citation type="submission" date="2011-07" db="EMBL/GenBank/DDBJ databases">
        <title>The complete genome of plasmid 3 of Emticicia oligotrophica DSM 17448.</title>
        <authorList>
            <consortium name="US DOE Joint Genome Institute (JGI-PGF)"/>
            <person name="Lucas S."/>
            <person name="Han J."/>
            <person name="Lapidus A."/>
            <person name="Bruce D."/>
            <person name="Goodwin L."/>
            <person name="Pitluck S."/>
            <person name="Peters L."/>
            <person name="Kyrpides N."/>
            <person name="Mavromatis K."/>
            <person name="Ivanova N."/>
            <person name="Ovchinnikova G."/>
            <person name="Teshima H."/>
            <person name="Detter J.C."/>
            <person name="Tapia R."/>
            <person name="Han C."/>
            <person name="Land M."/>
            <person name="Hauser L."/>
            <person name="Markowitz V."/>
            <person name="Cheng J.-F."/>
            <person name="Hugenholtz P."/>
            <person name="Woyke T."/>
            <person name="Wu D."/>
            <person name="Tindall B."/>
            <person name="Pomrenke H."/>
            <person name="Brambilla E."/>
            <person name="Klenk H.-P."/>
            <person name="Eisen J.A."/>
        </authorList>
    </citation>
    <scope>NUCLEOTIDE SEQUENCE [LARGE SCALE GENOMIC DNA]</scope>
    <source>
        <strain evidence="6">DSM 17448 / GPTSA100-15</strain>
        <plasmid evidence="5 6">pEMTOL03</plasmid>
    </source>
</reference>
<dbReference type="SUPFAM" id="SSF63829">
    <property type="entry name" value="Calcium-dependent phosphotriesterase"/>
    <property type="match status" value="3"/>
</dbReference>
<feature type="coiled-coil region" evidence="2">
    <location>
        <begin position="849"/>
        <end position="916"/>
    </location>
</feature>
<evidence type="ECO:0000256" key="2">
    <source>
        <dbReference type="SAM" id="Coils"/>
    </source>
</evidence>
<gene>
    <name evidence="5" type="ordered locus">Emtol_0052</name>
</gene>
<dbReference type="InterPro" id="IPR013783">
    <property type="entry name" value="Ig-like_fold"/>
</dbReference>
<dbReference type="EMBL" id="CP002964">
    <property type="protein sequence ID" value="AFK05684.1"/>
    <property type="molecule type" value="Genomic_DNA"/>
</dbReference>
<sequence length="1017" mass="116560">MISRPTNPLNLKKILFVFLCLCFYKAYSKADLIHFEHLTITEGLPHNTVFCLMQDKHGFIWAGTKDGLVRYDGYECRVFRQSENDTNYFQGKSIHAILEDSKGNLWVGTQTNGINFRDTKTGIFRNLQDNPLFKPISKKWINCFFEDKKGKIWIGTIGAGLWCFDPKSNRMRHFDRANSQLKDNNISNISQDENGRVWVAASGNGIYFFDNKENILSQIHATEAEDTDFASFRKVFFPDKKGSLWVATEGSGLYQVNLLTLKTRRFSIKNGLTSNNIMSIAQNKRGELLLATDGGGLNVFNPQTTNIYSVRYGKKQGNLNSDALFSVLIDHDENVWIGSFNGGVNISKAHKTHFESFTQTGTKAGELSHRSVLSICGSKSGQIYIGTDGGGLNLFNKNTKTFSLIQNQPTGYGSVVKTIFEDSQKNIWLGYFENGLSIFDPKSRRFKHFRYNPNDQKSIGENNVWSITEDRSHHIWVGTLGGGLARLDNLEKGQFRRFNFQANNSSSLSSNDIMVVFADKNDQIWVGTDTEGLNLFDNKTEKFTRFRHQKGNNKSLSANDVRCIFQDSKGRLWIGTESGGLNLWLGKGNFEHFTTKNGLISNAIMNILEDKDGFLWLSTFKGVSRFSVDTKQCLNYDFNKNSYFNANQFNQASGIKDQSGTILFGGINGLTLIKPEEIRFLEKKPRLVFTDFKIFNQSVPIGKLPNERTILEKNLEEVSEINLSYDDNVFSFEIAALDFTDPPKNQYTYKMDGFDENWRVTNGEQRLITYTNLEPKTYTFRVKGSNNNGVWSEEKTIKLTIDPPFWQTWWFKTIILFVLLGLAWLALHIYTTRREMVLRQKVLEYDHSILSLKNENLVSERKILQLQKEMLASEIETKNSELVSKAIQMAHKKEILEDLKEQIDDIKNAKDADKGKLLSNLKSALATEIEDENSWNQFLFYFDQINQNFTTELLKRHPSLTQNDLRMCALTRLNMSNKEKAVLLNITVTGVEKSRYRLKKRLNLNPDDDLVEYLRKF</sequence>
<organism evidence="5 6">
    <name type="scientific">Emticicia oligotrophica (strain DSM 17448 / CIP 109782 / MTCC 6937 / GPTSA100-15)</name>
    <dbReference type="NCBI Taxonomy" id="929562"/>
    <lineage>
        <taxon>Bacteria</taxon>
        <taxon>Pseudomonadati</taxon>
        <taxon>Bacteroidota</taxon>
        <taxon>Cytophagia</taxon>
        <taxon>Cytophagales</taxon>
        <taxon>Leadbetterellaceae</taxon>
        <taxon>Emticicia</taxon>
    </lineage>
</organism>
<protein>
    <submittedName>
        <fullName evidence="5">Two component regulator propeller domain protein</fullName>
    </submittedName>
</protein>
<feature type="domain" description="Two component regulator three Y" evidence="4">
    <location>
        <begin position="738"/>
        <end position="801"/>
    </location>
</feature>
<dbReference type="InterPro" id="IPR015943">
    <property type="entry name" value="WD40/YVTN_repeat-like_dom_sf"/>
</dbReference>
<dbReference type="Proteomes" id="UP000002875">
    <property type="component" value="Plasmid pEMTOL03"/>
</dbReference>
<accession>A0ABM5N830</accession>
<keyword evidence="5" id="KW-0614">Plasmid</keyword>
<dbReference type="Gene3D" id="2.130.10.10">
    <property type="entry name" value="YVTN repeat-like/Quinoprotein amine dehydrogenase"/>
    <property type="match status" value="2"/>
</dbReference>
<evidence type="ECO:0000259" key="4">
    <source>
        <dbReference type="Pfam" id="PF07495"/>
    </source>
</evidence>
<dbReference type="InterPro" id="IPR016032">
    <property type="entry name" value="Sig_transdc_resp-reg_C-effctor"/>
</dbReference>
<dbReference type="RefSeq" id="WP_015026350.1">
    <property type="nucleotide sequence ID" value="NC_018743.1"/>
</dbReference>
<dbReference type="CDD" id="cd00063">
    <property type="entry name" value="FN3"/>
    <property type="match status" value="1"/>
</dbReference>
<keyword evidence="1" id="KW-0597">Phosphoprotein</keyword>
<keyword evidence="6" id="KW-1185">Reference proteome</keyword>
<keyword evidence="3" id="KW-0812">Transmembrane</keyword>
<dbReference type="PANTHER" id="PTHR43547">
    <property type="entry name" value="TWO-COMPONENT HISTIDINE KINASE"/>
    <property type="match status" value="1"/>
</dbReference>
<dbReference type="PANTHER" id="PTHR43547:SF2">
    <property type="entry name" value="HYBRID SIGNAL TRANSDUCTION HISTIDINE KINASE C"/>
    <property type="match status" value="1"/>
</dbReference>
<dbReference type="Pfam" id="PF07495">
    <property type="entry name" value="Y_Y_Y"/>
    <property type="match status" value="1"/>
</dbReference>
<dbReference type="InterPro" id="IPR011123">
    <property type="entry name" value="Y_Y_Y"/>
</dbReference>
<name>A0ABM5N830_EMTOG</name>
<dbReference type="Pfam" id="PF07494">
    <property type="entry name" value="Reg_prop"/>
    <property type="match status" value="8"/>
</dbReference>
<evidence type="ECO:0000313" key="6">
    <source>
        <dbReference type="Proteomes" id="UP000002875"/>
    </source>
</evidence>
<evidence type="ECO:0000313" key="5">
    <source>
        <dbReference type="EMBL" id="AFK05684.1"/>
    </source>
</evidence>
<dbReference type="SUPFAM" id="SSF46894">
    <property type="entry name" value="C-terminal effector domain of the bipartite response regulators"/>
    <property type="match status" value="1"/>
</dbReference>
<keyword evidence="3" id="KW-0472">Membrane</keyword>
<evidence type="ECO:0000256" key="3">
    <source>
        <dbReference type="SAM" id="Phobius"/>
    </source>
</evidence>
<keyword evidence="3" id="KW-1133">Transmembrane helix</keyword>
<dbReference type="Gene3D" id="2.60.40.10">
    <property type="entry name" value="Immunoglobulins"/>
    <property type="match status" value="1"/>
</dbReference>
<proteinExistence type="predicted"/>